<proteinExistence type="predicted"/>
<dbReference type="PANTHER" id="PTHR35037:SF3">
    <property type="entry name" value="C-TERMINAL REGION OF AIDA-LIKE PROTEIN"/>
    <property type="match status" value="1"/>
</dbReference>
<accession>A0A636JY77</accession>
<dbReference type="InterPro" id="IPR005546">
    <property type="entry name" value="Autotransporte_beta"/>
</dbReference>
<keyword evidence="1" id="KW-0732">Signal</keyword>
<dbReference type="NCBIfam" id="TIGR01414">
    <property type="entry name" value="autotrans_barl"/>
    <property type="match status" value="1"/>
</dbReference>
<dbReference type="Pfam" id="PF03797">
    <property type="entry name" value="Autotransporter"/>
    <property type="match status" value="1"/>
</dbReference>
<dbReference type="InterPro" id="IPR051551">
    <property type="entry name" value="Autotransporter_adhesion"/>
</dbReference>
<sequence length="1763" mass="181494">MYVVASELARSHSKVKIQAHANEVAPSIKKPDSGWARHHALALAIVAALGFASPLAIADNPVSYTDGVEHDLSADSPISYSGTGEGSALHLEGLATPEGGWQATSGTGTNVVINTNGGGDPVQGTHAIATAVTLNKGATLDLTGAQISTEGTYTAGIDLQAQSSMTLNGGSIQIGSNYGILTLSGESWAALIGTNVTATTQSRSSIVSQSGSTLNIKDGSVITLTNGQVRVVGETTYNSWLNVSDSTMSSTGTDSTLLVSNKGVLDITNSTVTHDNATGAAIEVKNASTVSISDDKDSMAINSKGIGIKILASSVDINGATINADGDGIFITSKGKSGGYDDINALTVNKAQVNSDTIALHVDTGTTINDPIVLTDSAFDAPEVIKLGSKAVIQADNTTLNGDVVQSDMSSSSLSLSQGSTLTGSVDAMFTTLSLDDTSQWNMTDSSIIGNLTNNGDITLNNESGSTGTLLTVGNTLTLQDGSQINATLDTANSSPIIKAANVTLDGTLNLSSAATFVAPETDEQLGSFTLIDSQTAITTDFDSVTLDADTSAMPDYLTINAGVDANDNTNYVLSTGLSWYAGAKSARVAHGTFTVDAGDTFTVTSELDETAATSNWDGKTLFKEGDGTLVLSNTANDFGNTDINGGTLIANDAAALGSGDVAIAENAKLELSQGTLDNNVTGEGQIVKSGSDELIVTGDNNYSGGTTITDGTLTADHADSLGSGDIDNSGVLQVGEGELENTLSGSGSLVKTGTGELTLNGDNSYSGGTTITGGTLIAANVNALGGGDVDNAGTLKLDAEGEFNLANVTTQSGATTELSKGTTLNVDSLTQQADSTLNIDLSKTNGESAITADSVSLAGALNITGIGNVTDSWTPEAYTYTLIDSDSAITTDFNDLTVAGMNSEDVDFLTIDGKVDEADSTNYDLTASLSWYADRDNASTDAHGTFTLSDPDGSFNVAAKLTDVDDALDPGSTWDGKSLTKEGAGMLILSGDNDYSGGTTINEGTLVAASTTALGTGLVDNNATLVLDADGAVSAAGGITTHSDATTQLALGTSLDLGDSALIQEDGSTLNVELNSDSVQPLITGGSATLGGDLVVSDASLQARASDAEFQSFKLIDMDSDISGDFTSLTMNLTDKPDYLTVTGAINPQDQSEYLLTEGLSWNATATSATPAHGTFTLGAGDSFDVTSVLGDKTGNGDWDGKTLTKLGAGKLTLSGTNTYTGDTNVQEGTLWLSGDGTIGEMGSQQAVNVAADATFGGSNGTTVNGKVTNEGTLVFGDSDETGAIFTLNGDLINMGTIASGSTSSTPGNTLYVDGNYTGNGGSLYLNTVLGDDDSATDKLVITGDASGTTDLYINGIGDGAQTTNGIEVVDVGGVSTSDAFVLKNEVNASLYTYRLYWNESDNDWYLASKAQSDDDDSGGDDSDVTPSDGGDDGGNVTPPDDGGDVAPQYRADIGAYMGNQWMARNLQMQTLYDREGSQYRNADGSVWARFKAGKAESEAVSGNIDMDSNYSQFQLGGDILAWGNGQQSVTVGVMASYINADTDSTGNRGADGSQFTSSGNVDGYNLGVYATWFADAQTHSGAYVDSWYQYGFYNNSVESGDAGSESYDSTANAVSLETGYRYDIALSNGNTVSLTPQAQVVWQNYSADSVKDNYGTRIDGQDGDSWTTRLGLRVDGKLYKGSRTVIQPFAEANWLHTSDDVSVSFDDATVKQDLPANRAELKVGLQADIDKQWSVRAQVAGQTGSNDFGDLNGSLNLRYNW</sequence>
<feature type="compositionally biased region" description="Acidic residues" evidence="2">
    <location>
        <begin position="1415"/>
        <end position="1425"/>
    </location>
</feature>
<dbReference type="InterPro" id="IPR006315">
    <property type="entry name" value="OM_autotransptr_brl_dom"/>
</dbReference>
<dbReference type="Pfam" id="PF12951">
    <property type="entry name" value="PATR"/>
    <property type="match status" value="5"/>
</dbReference>
<dbReference type="SUPFAM" id="SSF51126">
    <property type="entry name" value="Pectin lyase-like"/>
    <property type="match status" value="3"/>
</dbReference>
<dbReference type="InterPro" id="IPR011050">
    <property type="entry name" value="Pectin_lyase_fold/virulence"/>
</dbReference>
<reference evidence="4" key="1">
    <citation type="submission" date="2018-07" db="EMBL/GenBank/DDBJ databases">
        <authorList>
            <person name="Ashton P.M."/>
            <person name="Dallman T."/>
            <person name="Nair S."/>
            <person name="De Pinna E."/>
            <person name="Peters T."/>
            <person name="Grant K."/>
        </authorList>
    </citation>
    <scope>NUCLEOTIDE SEQUENCE</scope>
    <source>
        <strain evidence="4">350641</strain>
    </source>
</reference>
<dbReference type="PANTHER" id="PTHR35037">
    <property type="entry name" value="C-TERMINAL REGION OF AIDA-LIKE PROTEIN"/>
    <property type="match status" value="1"/>
</dbReference>
<gene>
    <name evidence="4" type="ORF">CC785_06255</name>
</gene>
<comment type="caution">
    <text evidence="4">The sequence shown here is derived from an EMBL/GenBank/DDBJ whole genome shotgun (WGS) entry which is preliminary data.</text>
</comment>
<feature type="domain" description="Autotransporter" evidence="3">
    <location>
        <begin position="1481"/>
        <end position="1763"/>
    </location>
</feature>
<evidence type="ECO:0000313" key="4">
    <source>
        <dbReference type="EMBL" id="EDI0568806.1"/>
    </source>
</evidence>
<dbReference type="GO" id="GO:0019867">
    <property type="term" value="C:outer membrane"/>
    <property type="evidence" value="ECO:0007669"/>
    <property type="project" value="InterPro"/>
</dbReference>
<dbReference type="EMBL" id="AAMJRQ010000005">
    <property type="protein sequence ID" value="EDI0568806.1"/>
    <property type="molecule type" value="Genomic_DNA"/>
</dbReference>
<organism evidence="4">
    <name type="scientific">Salmonella enterica subsp. enterica serovar Berkeley</name>
    <dbReference type="NCBI Taxonomy" id="1965103"/>
    <lineage>
        <taxon>Bacteria</taxon>
        <taxon>Pseudomonadati</taxon>
        <taxon>Pseudomonadota</taxon>
        <taxon>Gammaproteobacteria</taxon>
        <taxon>Enterobacterales</taxon>
        <taxon>Enterobacteriaceae</taxon>
        <taxon>Salmonella</taxon>
    </lineage>
</organism>
<dbReference type="PROSITE" id="PS51208">
    <property type="entry name" value="AUTOTRANSPORTER"/>
    <property type="match status" value="1"/>
</dbReference>
<dbReference type="SMART" id="SM00869">
    <property type="entry name" value="Autotransporter"/>
    <property type="match status" value="1"/>
</dbReference>
<evidence type="ECO:0000259" key="3">
    <source>
        <dbReference type="PROSITE" id="PS51208"/>
    </source>
</evidence>
<evidence type="ECO:0000256" key="2">
    <source>
        <dbReference type="SAM" id="MobiDB-lite"/>
    </source>
</evidence>
<dbReference type="NCBIfam" id="NF011847">
    <property type="entry name" value="PRK15319.1"/>
    <property type="match status" value="1"/>
</dbReference>
<evidence type="ECO:0000256" key="1">
    <source>
        <dbReference type="ARBA" id="ARBA00022729"/>
    </source>
</evidence>
<dbReference type="InterPro" id="IPR043990">
    <property type="entry name" value="AC_1"/>
</dbReference>
<dbReference type="InterPro" id="IPR012332">
    <property type="entry name" value="Autotransporter_pectin_lyase_C"/>
</dbReference>
<dbReference type="NCBIfam" id="TIGR02601">
    <property type="entry name" value="autotrns_rpt"/>
    <property type="match status" value="5"/>
</dbReference>
<dbReference type="Pfam" id="PF18883">
    <property type="entry name" value="AC_1"/>
    <property type="match status" value="1"/>
</dbReference>
<dbReference type="CDD" id="cd01344">
    <property type="entry name" value="PL2_Passenger_AT"/>
    <property type="match status" value="1"/>
</dbReference>
<dbReference type="InterPro" id="IPR036709">
    <property type="entry name" value="Autotransporte_beta_dom_sf"/>
</dbReference>
<dbReference type="Gene3D" id="2.160.20.20">
    <property type="match status" value="3"/>
</dbReference>
<feature type="region of interest" description="Disordered" evidence="2">
    <location>
        <begin position="1411"/>
        <end position="1450"/>
    </location>
</feature>
<name>A0A636JY77_SALET</name>
<dbReference type="InterPro" id="IPR013425">
    <property type="entry name" value="Autotrns_rpt"/>
</dbReference>
<dbReference type="Gene3D" id="2.40.128.130">
    <property type="entry name" value="Autotransporter beta-domain"/>
    <property type="match status" value="1"/>
</dbReference>
<dbReference type="SUPFAM" id="SSF103515">
    <property type="entry name" value="Autotransporter"/>
    <property type="match status" value="1"/>
</dbReference>
<protein>
    <submittedName>
        <fullName evidence="4">Fibronectin-binding autotransporter adhesin ShdA</fullName>
    </submittedName>
</protein>